<evidence type="ECO:0000313" key="2">
    <source>
        <dbReference type="EMBL" id="MBD1366673.1"/>
    </source>
</evidence>
<keyword evidence="1" id="KW-1133">Transmembrane helix</keyword>
<protein>
    <recommendedName>
        <fullName evidence="4">PH (Pleckstrin Homology) domain-containing protein</fullName>
    </recommendedName>
</protein>
<accession>A0ABR7WWK8</accession>
<feature type="transmembrane region" description="Helical" evidence="1">
    <location>
        <begin position="40"/>
        <end position="60"/>
    </location>
</feature>
<dbReference type="EMBL" id="JACWMY010000013">
    <property type="protein sequence ID" value="MBD1366673.1"/>
    <property type="molecule type" value="Genomic_DNA"/>
</dbReference>
<feature type="transmembrane region" description="Helical" evidence="1">
    <location>
        <begin position="7"/>
        <end position="28"/>
    </location>
</feature>
<dbReference type="Proteomes" id="UP000606600">
    <property type="component" value="Unassembled WGS sequence"/>
</dbReference>
<evidence type="ECO:0000313" key="3">
    <source>
        <dbReference type="Proteomes" id="UP000606600"/>
    </source>
</evidence>
<reference evidence="2 3" key="1">
    <citation type="submission" date="2020-09" db="EMBL/GenBank/DDBJ databases">
        <title>Novel species of Mucilaginibacter isolated from a glacier on the Tibetan Plateau.</title>
        <authorList>
            <person name="Liu Q."/>
            <person name="Xin Y.-H."/>
        </authorList>
    </citation>
    <scope>NUCLEOTIDE SEQUENCE [LARGE SCALE GENOMIC DNA]</scope>
    <source>
        <strain evidence="2 3">ZT4R22</strain>
    </source>
</reference>
<gene>
    <name evidence="2" type="ORF">IDJ77_22870</name>
</gene>
<sequence length="162" mass="18510">MTPVKNFAYSTLSVYPTFCFSLFGFYLYFTANHENGTWDFSFISVIAGLIGITLFGRFVLRVFIPTIKGKSALTLDEEKLYYRVGNKTVYWQDVAFIARRPTFSNRGTYIAFELMDTTKEIHLTLIFLNTDDDQAYDAIQKYFAASLIADGQLGYTANNDEV</sequence>
<name>A0ABR7WWK8_9SPHI</name>
<keyword evidence="1" id="KW-0472">Membrane</keyword>
<comment type="caution">
    <text evidence="2">The sequence shown here is derived from an EMBL/GenBank/DDBJ whole genome shotgun (WGS) entry which is preliminary data.</text>
</comment>
<keyword evidence="3" id="KW-1185">Reference proteome</keyword>
<evidence type="ECO:0008006" key="4">
    <source>
        <dbReference type="Google" id="ProtNLM"/>
    </source>
</evidence>
<dbReference type="RefSeq" id="WP_191191306.1">
    <property type="nucleotide sequence ID" value="NZ_JACWMY010000013.1"/>
</dbReference>
<proteinExistence type="predicted"/>
<evidence type="ECO:0000256" key="1">
    <source>
        <dbReference type="SAM" id="Phobius"/>
    </source>
</evidence>
<keyword evidence="1" id="KW-0812">Transmembrane</keyword>
<organism evidence="2 3">
    <name type="scientific">Mucilaginibacter pankratovii</name>
    <dbReference type="NCBI Taxonomy" id="2772110"/>
    <lineage>
        <taxon>Bacteria</taxon>
        <taxon>Pseudomonadati</taxon>
        <taxon>Bacteroidota</taxon>
        <taxon>Sphingobacteriia</taxon>
        <taxon>Sphingobacteriales</taxon>
        <taxon>Sphingobacteriaceae</taxon>
        <taxon>Mucilaginibacter</taxon>
    </lineage>
</organism>